<name>A0ABV4R9W9_9ACTN</name>
<keyword evidence="1" id="KW-0378">Hydrolase</keyword>
<dbReference type="SUPFAM" id="SSF48208">
    <property type="entry name" value="Six-hairpin glycosidases"/>
    <property type="match status" value="1"/>
</dbReference>
<keyword evidence="2" id="KW-1185">Reference proteome</keyword>
<comment type="caution">
    <text evidence="1">The sequence shown here is derived from an EMBL/GenBank/DDBJ whole genome shotgun (WGS) entry which is preliminary data.</text>
</comment>
<proteinExistence type="predicted"/>
<accession>A0ABV4R9W9</accession>
<dbReference type="Proteomes" id="UP001569904">
    <property type="component" value="Unassembled WGS sequence"/>
</dbReference>
<dbReference type="EMBL" id="JAXCEH010000039">
    <property type="protein sequence ID" value="MFA1559038.1"/>
    <property type="molecule type" value="Genomic_DNA"/>
</dbReference>
<protein>
    <submittedName>
        <fullName evidence="1">Glycoside hydrolase family 48 protein</fullName>
    </submittedName>
</protein>
<evidence type="ECO:0000313" key="1">
    <source>
        <dbReference type="EMBL" id="MFA1559038.1"/>
    </source>
</evidence>
<dbReference type="RefSeq" id="WP_371946087.1">
    <property type="nucleotide sequence ID" value="NZ_JAXCEH010000039.1"/>
</dbReference>
<organism evidence="1 2">
    <name type="scientific">Actinomadura chokoriensis</name>
    <dbReference type="NCBI Taxonomy" id="454156"/>
    <lineage>
        <taxon>Bacteria</taxon>
        <taxon>Bacillati</taxon>
        <taxon>Actinomycetota</taxon>
        <taxon>Actinomycetes</taxon>
        <taxon>Streptosporangiales</taxon>
        <taxon>Thermomonosporaceae</taxon>
        <taxon>Actinomadura</taxon>
    </lineage>
</organism>
<evidence type="ECO:0000313" key="2">
    <source>
        <dbReference type="Proteomes" id="UP001569904"/>
    </source>
</evidence>
<dbReference type="Gene3D" id="4.10.870.10">
    <property type="entry name" value="Endo-1,4-beta-glucanase f. Domain 3"/>
    <property type="match status" value="1"/>
</dbReference>
<sequence>MRSFYKGDPDYQRVIAYANGSSPTAPVFTYHRFWAQADVALAMAGYGRLFDE</sequence>
<dbReference type="InterPro" id="IPR027390">
    <property type="entry name" value="Endoglucanase_F_dom3"/>
</dbReference>
<reference evidence="1 2" key="1">
    <citation type="submission" date="2023-11" db="EMBL/GenBank/DDBJ databases">
        <title>Actinomadura monticuli sp. nov., isolated from volcanic ash.</title>
        <authorList>
            <person name="Lee S.D."/>
            <person name="Yang H."/>
            <person name="Kim I.S."/>
        </authorList>
    </citation>
    <scope>NUCLEOTIDE SEQUENCE [LARGE SCALE GENOMIC DNA]</scope>
    <source>
        <strain evidence="1 2">DSM 45346</strain>
    </source>
</reference>
<dbReference type="InterPro" id="IPR000556">
    <property type="entry name" value="Glyco_hydro_48F"/>
</dbReference>
<dbReference type="InterPro" id="IPR008928">
    <property type="entry name" value="6-hairpin_glycosidase_sf"/>
</dbReference>
<gene>
    <name evidence="1" type="ORF">SM436_35550</name>
</gene>
<dbReference type="Pfam" id="PF02011">
    <property type="entry name" value="Glyco_hydro_48"/>
    <property type="match status" value="1"/>
</dbReference>
<dbReference type="GO" id="GO:0016787">
    <property type="term" value="F:hydrolase activity"/>
    <property type="evidence" value="ECO:0007669"/>
    <property type="project" value="UniProtKB-KW"/>
</dbReference>